<dbReference type="InterPro" id="IPR042541">
    <property type="entry name" value="BART_sf"/>
</dbReference>
<keyword evidence="7" id="KW-0969">Cilium</keyword>
<dbReference type="InterPro" id="IPR038888">
    <property type="entry name" value="CFAP36"/>
</dbReference>
<evidence type="ECO:0000256" key="10">
    <source>
        <dbReference type="SAM" id="Coils"/>
    </source>
</evidence>
<evidence type="ECO:0000256" key="11">
    <source>
        <dbReference type="SAM" id="MobiDB-lite"/>
    </source>
</evidence>
<dbReference type="InterPro" id="IPR023379">
    <property type="entry name" value="BART_dom"/>
</dbReference>
<feature type="compositionally biased region" description="Low complexity" evidence="11">
    <location>
        <begin position="344"/>
        <end position="356"/>
    </location>
</feature>
<feature type="compositionally biased region" description="Basic residues" evidence="11">
    <location>
        <begin position="377"/>
        <end position="386"/>
    </location>
</feature>
<feature type="region of interest" description="Disordered" evidence="11">
    <location>
        <begin position="274"/>
        <end position="426"/>
    </location>
</feature>
<dbReference type="Gene3D" id="1.20.1520.10">
    <property type="entry name" value="ADP-ribosylation factor-like 2-binding protein, domain"/>
    <property type="match status" value="2"/>
</dbReference>
<feature type="compositionally biased region" description="Basic and acidic residues" evidence="11">
    <location>
        <begin position="274"/>
        <end position="283"/>
    </location>
</feature>
<dbReference type="GO" id="GO:0005930">
    <property type="term" value="C:axoneme"/>
    <property type="evidence" value="ECO:0007669"/>
    <property type="project" value="TreeGrafter"/>
</dbReference>
<evidence type="ECO:0000256" key="6">
    <source>
        <dbReference type="ARBA" id="ARBA00023054"/>
    </source>
</evidence>
<protein>
    <recommendedName>
        <fullName evidence="4">Cilia- and flagella-associated protein 36</fullName>
    </recommendedName>
    <alternativeName>
        <fullName evidence="9">Coiled-coil domain-containing protein 104</fullName>
    </alternativeName>
</protein>
<dbReference type="PANTHER" id="PTHR21532:SF0">
    <property type="entry name" value="CILIA- AND FLAGELLA-ASSOCIATED PROTEIN 36"/>
    <property type="match status" value="1"/>
</dbReference>
<dbReference type="AlphaFoldDB" id="A0A1I7Y1W1"/>
<evidence type="ECO:0000256" key="9">
    <source>
        <dbReference type="ARBA" id="ARBA00031593"/>
    </source>
</evidence>
<sequence>MLRRRSSTPGKQMPLKTVFSKFMDFLGSSMWTLSIATFIEQKSIVFDREQGNPDTYQEVHKEFSSFVDTLIECFCEDLKITPQNLVDSLKSNDNKKLTKKEKQLLEPVVAAQDYDVFVPMMMRKNVELQLQALHMIEQLLEPVVAAQDYDVFVPMMMRKNVELQLQALHMIEVMCGLLPTVLTVEEDEETQRVLADADETERYILLQVLQQSKAEWEADMANRAKLQKQFEDAIKESLLDRARLMAMKESEEKAISDAINVNIKTFADLKIGAADKDKSKDGESSQASKAKTDEASKAKAVEVEKSNEKEPLKKTLSKEAEKSERQALKDRVKTPGPNQIGKVSSRPSSKSASRSSQPDVEEKPKDAEVEEKEIPKKRPSTSKGRKPLGEVKPPKGPLSPALQPEEEKPKATPFDYKSLLRDSGGGINEEAVKARAQYLKEQRDKLLALKQQEREKQFHDQEAKNALERPKTAKFARGALRGVAVARPVDDDILESRKAVASKLKSEVIKS</sequence>
<evidence type="ECO:0000256" key="4">
    <source>
        <dbReference type="ARBA" id="ARBA00021815"/>
    </source>
</evidence>
<evidence type="ECO:0000313" key="14">
    <source>
        <dbReference type="WBParaSite" id="L893_g11890.t1"/>
    </source>
</evidence>
<keyword evidence="6 10" id="KW-0175">Coiled coil</keyword>
<dbReference type="PANTHER" id="PTHR21532">
    <property type="entry name" value="PHOSPHODIESTERASE HL"/>
    <property type="match status" value="1"/>
</dbReference>
<organism evidence="13 14">
    <name type="scientific">Steinernema glaseri</name>
    <dbReference type="NCBI Taxonomy" id="37863"/>
    <lineage>
        <taxon>Eukaryota</taxon>
        <taxon>Metazoa</taxon>
        <taxon>Ecdysozoa</taxon>
        <taxon>Nematoda</taxon>
        <taxon>Chromadorea</taxon>
        <taxon>Rhabditida</taxon>
        <taxon>Tylenchina</taxon>
        <taxon>Panagrolaimomorpha</taxon>
        <taxon>Strongyloidoidea</taxon>
        <taxon>Steinernematidae</taxon>
        <taxon>Steinernema</taxon>
    </lineage>
</organism>
<comment type="similarity">
    <text evidence="3">Belongs to the CFAP36 family.</text>
</comment>
<proteinExistence type="inferred from homology"/>
<dbReference type="Pfam" id="PF11527">
    <property type="entry name" value="ARL2_Bind_BART"/>
    <property type="match status" value="1"/>
</dbReference>
<feature type="compositionally biased region" description="Basic and acidic residues" evidence="11">
    <location>
        <begin position="290"/>
        <end position="333"/>
    </location>
</feature>
<keyword evidence="5" id="KW-0963">Cytoplasm</keyword>
<dbReference type="GO" id="GO:0097546">
    <property type="term" value="C:ciliary base"/>
    <property type="evidence" value="ECO:0007669"/>
    <property type="project" value="TreeGrafter"/>
</dbReference>
<keyword evidence="8" id="KW-0966">Cell projection</keyword>
<evidence type="ECO:0000256" key="3">
    <source>
        <dbReference type="ARBA" id="ARBA00007460"/>
    </source>
</evidence>
<evidence type="ECO:0000313" key="13">
    <source>
        <dbReference type="Proteomes" id="UP000095287"/>
    </source>
</evidence>
<evidence type="ECO:0000256" key="5">
    <source>
        <dbReference type="ARBA" id="ARBA00022490"/>
    </source>
</evidence>
<evidence type="ECO:0000256" key="1">
    <source>
        <dbReference type="ARBA" id="ARBA00004138"/>
    </source>
</evidence>
<feature type="domain" description="BART" evidence="12">
    <location>
        <begin position="17"/>
        <end position="129"/>
    </location>
</feature>
<name>A0A1I7Y1W1_9BILA</name>
<feature type="compositionally biased region" description="Basic and acidic residues" evidence="11">
    <location>
        <begin position="360"/>
        <end position="376"/>
    </location>
</feature>
<dbReference type="WBParaSite" id="L893_g11890.t1">
    <property type="protein sequence ID" value="L893_g11890.t1"/>
    <property type="gene ID" value="L893_g11890"/>
</dbReference>
<evidence type="ECO:0000256" key="2">
    <source>
        <dbReference type="ARBA" id="ARBA00004496"/>
    </source>
</evidence>
<accession>A0A1I7Y1W1</accession>
<evidence type="ECO:0000259" key="12">
    <source>
        <dbReference type="Pfam" id="PF11527"/>
    </source>
</evidence>
<reference evidence="14" key="1">
    <citation type="submission" date="2016-11" db="UniProtKB">
        <authorList>
            <consortium name="WormBaseParasite"/>
        </authorList>
    </citation>
    <scope>IDENTIFICATION</scope>
</reference>
<evidence type="ECO:0000256" key="8">
    <source>
        <dbReference type="ARBA" id="ARBA00023273"/>
    </source>
</evidence>
<evidence type="ECO:0000256" key="7">
    <source>
        <dbReference type="ARBA" id="ARBA00023069"/>
    </source>
</evidence>
<keyword evidence="13" id="KW-1185">Reference proteome</keyword>
<dbReference type="Proteomes" id="UP000095287">
    <property type="component" value="Unplaced"/>
</dbReference>
<comment type="subcellular location">
    <subcellularLocation>
        <location evidence="1">Cell projection</location>
        <location evidence="1">Cilium</location>
    </subcellularLocation>
    <subcellularLocation>
        <location evidence="2">Cytoplasm</location>
    </subcellularLocation>
</comment>
<feature type="coiled-coil region" evidence="10">
    <location>
        <begin position="436"/>
        <end position="469"/>
    </location>
</feature>